<evidence type="ECO:0000313" key="3">
    <source>
        <dbReference type="EnsemblMetazoa" id="G27211.1:cds"/>
    </source>
</evidence>
<protein>
    <recommendedName>
        <fullName evidence="2">DUF7042 domain-containing protein</fullName>
    </recommendedName>
</protein>
<evidence type="ECO:0000313" key="4">
    <source>
        <dbReference type="Proteomes" id="UP000005408"/>
    </source>
</evidence>
<accession>A0A8W8LB23</accession>
<keyword evidence="4" id="KW-1185">Reference proteome</keyword>
<feature type="domain" description="DUF7042" evidence="2">
    <location>
        <begin position="190"/>
        <end position="284"/>
    </location>
</feature>
<organism evidence="3 4">
    <name type="scientific">Magallana gigas</name>
    <name type="common">Pacific oyster</name>
    <name type="synonym">Crassostrea gigas</name>
    <dbReference type="NCBI Taxonomy" id="29159"/>
    <lineage>
        <taxon>Eukaryota</taxon>
        <taxon>Metazoa</taxon>
        <taxon>Spiralia</taxon>
        <taxon>Lophotrochozoa</taxon>
        <taxon>Mollusca</taxon>
        <taxon>Bivalvia</taxon>
        <taxon>Autobranchia</taxon>
        <taxon>Pteriomorphia</taxon>
        <taxon>Ostreida</taxon>
        <taxon>Ostreoidea</taxon>
        <taxon>Ostreidae</taxon>
        <taxon>Magallana</taxon>
    </lineage>
</organism>
<dbReference type="Proteomes" id="UP000005408">
    <property type="component" value="Unassembled WGS sequence"/>
</dbReference>
<keyword evidence="1" id="KW-0472">Membrane</keyword>
<reference evidence="3" key="1">
    <citation type="submission" date="2022-08" db="UniProtKB">
        <authorList>
            <consortium name="EnsemblMetazoa"/>
        </authorList>
    </citation>
    <scope>IDENTIFICATION</scope>
    <source>
        <strain evidence="3">05x7-T-G4-1.051#20</strain>
    </source>
</reference>
<dbReference type="AlphaFoldDB" id="A0A8W8LB23"/>
<dbReference type="Pfam" id="PF23069">
    <property type="entry name" value="DUF7042"/>
    <property type="match status" value="1"/>
</dbReference>
<keyword evidence="1" id="KW-1133">Transmembrane helix</keyword>
<dbReference type="InterPro" id="IPR055470">
    <property type="entry name" value="DUF7042"/>
</dbReference>
<evidence type="ECO:0000259" key="2">
    <source>
        <dbReference type="Pfam" id="PF23069"/>
    </source>
</evidence>
<keyword evidence="1" id="KW-0812">Transmembrane</keyword>
<sequence>MGKKSGRSRKRLEEKCQINEFPLPIFLLKFRGDVAAKWVESVYSCTIPEDWDGEWHDSSDTTLDITFTRSSSYVVGWGLTVYSSTITSWTCVDEDQSNNLLLFKSNQTVDVFGAPHDTYRCMKWEKLTDYSYSYLIYANIESNAQEKRVLVLSNNTVADTSSGCSSSNGIPSAIETVVLVKKGYIANASQNCPTLLLGSFNYTFNDGSTTYCNGTSVWDVCSDRTRMVVNYTLCSETQFYSNGGVAYCAYSTSVGSTYYVTVVNADSTVDFSYSFRFTCYAVRSFGGLVFASDNKGVCLPNQDPQTKSATGTGTLTFSAYSTTVETSGDSIGVIVGSVTGVVLLVAAAEGAGILIYKKYQRI</sequence>
<proteinExistence type="predicted"/>
<evidence type="ECO:0000256" key="1">
    <source>
        <dbReference type="SAM" id="Phobius"/>
    </source>
</evidence>
<name>A0A8W8LB23_MAGGI</name>
<dbReference type="EnsemblMetazoa" id="G27211.1">
    <property type="protein sequence ID" value="G27211.1:cds"/>
    <property type="gene ID" value="G27211"/>
</dbReference>
<feature type="transmembrane region" description="Helical" evidence="1">
    <location>
        <begin position="331"/>
        <end position="356"/>
    </location>
</feature>